<accession>W1DUX3</accession>
<keyword evidence="2" id="KW-1185">Reference proteome</keyword>
<dbReference type="Proteomes" id="UP000019183">
    <property type="component" value="Unassembled WGS sequence"/>
</dbReference>
<proteinExistence type="predicted"/>
<protein>
    <submittedName>
        <fullName evidence="1">Uncharacterized protein</fullName>
    </submittedName>
</protein>
<comment type="caution">
    <text evidence="1">The sequence shown here is derived from an EMBL/GenBank/DDBJ whole genome shotgun (WGS) entry which is preliminary data.</text>
</comment>
<reference evidence="1" key="1">
    <citation type="submission" date="2013-10" db="EMBL/GenBank/DDBJ databases">
        <title>Antibiotic resistance diversity of beta-lactamase producers in the General Hospital Vienna.</title>
        <authorList>
            <person name="Barisic I."/>
            <person name="Mitteregger D."/>
            <person name="Hirschl A.M."/>
            <person name="Noehammer C."/>
            <person name="Wiesinger-Mayr H."/>
        </authorList>
    </citation>
    <scope>NUCLEOTIDE SEQUENCE [LARGE SCALE GENOMIC DNA]</scope>
    <source>
        <strain evidence="1">IS43</strain>
    </source>
</reference>
<name>W1DUX3_KLEPN</name>
<evidence type="ECO:0000313" key="1">
    <source>
        <dbReference type="EMBL" id="CDL12622.1"/>
    </source>
</evidence>
<sequence>MSFNDTQLDNTLVNRDNFWGRPVVWSDKFAKESARSK</sequence>
<organism evidence="1 2">
    <name type="scientific">Klebsiella pneumoniae IS43</name>
    <dbReference type="NCBI Taxonomy" id="1432552"/>
    <lineage>
        <taxon>Bacteria</taxon>
        <taxon>Pseudomonadati</taxon>
        <taxon>Pseudomonadota</taxon>
        <taxon>Gammaproteobacteria</taxon>
        <taxon>Enterobacterales</taxon>
        <taxon>Enterobacteriaceae</taxon>
        <taxon>Klebsiella/Raoultella group</taxon>
        <taxon>Klebsiella</taxon>
        <taxon>Klebsiella pneumoniae complex</taxon>
    </lineage>
</organism>
<evidence type="ECO:0000313" key="2">
    <source>
        <dbReference type="Proteomes" id="UP000019183"/>
    </source>
</evidence>
<dbReference type="EMBL" id="CBWK010000813">
    <property type="protein sequence ID" value="CDL12622.1"/>
    <property type="molecule type" value="Genomic_DNA"/>
</dbReference>
<dbReference type="AlphaFoldDB" id="W1DUX3"/>